<dbReference type="InterPro" id="IPR017438">
    <property type="entry name" value="ATP-NAD_kinase_N"/>
</dbReference>
<keyword evidence="6 12" id="KW-0418">Kinase</keyword>
<dbReference type="Gene3D" id="3.40.50.10330">
    <property type="entry name" value="Probable inorganic polyphosphate/atp-NAD kinase, domain 1"/>
    <property type="match status" value="1"/>
</dbReference>
<gene>
    <name evidence="12" type="ORF">N7Z68_04420</name>
</gene>
<keyword evidence="10" id="KW-1208">Phospholipid metabolism</keyword>
<dbReference type="SMART" id="SM00046">
    <property type="entry name" value="DAGKc"/>
    <property type="match status" value="1"/>
</dbReference>
<dbReference type="Proteomes" id="UP001148125">
    <property type="component" value="Unassembled WGS sequence"/>
</dbReference>
<dbReference type="InterPro" id="IPR050187">
    <property type="entry name" value="Lipid_Phosphate_FormReg"/>
</dbReference>
<dbReference type="InterPro" id="IPR001206">
    <property type="entry name" value="Diacylglycerol_kinase_cat_dom"/>
</dbReference>
<keyword evidence="9" id="KW-0594">Phospholipid biosynthesis</keyword>
<feature type="domain" description="DAGKc" evidence="11">
    <location>
        <begin position="1"/>
        <end position="127"/>
    </location>
</feature>
<evidence type="ECO:0000256" key="6">
    <source>
        <dbReference type="ARBA" id="ARBA00022777"/>
    </source>
</evidence>
<evidence type="ECO:0000256" key="9">
    <source>
        <dbReference type="ARBA" id="ARBA00023209"/>
    </source>
</evidence>
<comment type="cofactor">
    <cofactor evidence="1">
        <name>Mg(2+)</name>
        <dbReference type="ChEBI" id="CHEBI:18420"/>
    </cofactor>
</comment>
<dbReference type="NCBIfam" id="TIGR00147">
    <property type="entry name" value="YegS/Rv2252/BmrU family lipid kinase"/>
    <property type="match status" value="1"/>
</dbReference>
<evidence type="ECO:0000256" key="2">
    <source>
        <dbReference type="ARBA" id="ARBA00005983"/>
    </source>
</evidence>
<dbReference type="RefSeq" id="WP_275117248.1">
    <property type="nucleotide sequence ID" value="NZ_JAOTPO010000002.1"/>
</dbReference>
<organism evidence="12 13">
    <name type="scientific">Alkalihalobacterium chitinilyticum</name>
    <dbReference type="NCBI Taxonomy" id="2980103"/>
    <lineage>
        <taxon>Bacteria</taxon>
        <taxon>Bacillati</taxon>
        <taxon>Bacillota</taxon>
        <taxon>Bacilli</taxon>
        <taxon>Bacillales</taxon>
        <taxon>Bacillaceae</taxon>
        <taxon>Alkalihalobacterium</taxon>
    </lineage>
</organism>
<dbReference type="InterPro" id="IPR016064">
    <property type="entry name" value="NAD/diacylglycerol_kinase_sf"/>
</dbReference>
<comment type="similarity">
    <text evidence="2">Belongs to the diacylglycerol/lipid kinase family.</text>
</comment>
<keyword evidence="8" id="KW-0443">Lipid metabolism</keyword>
<dbReference type="Pfam" id="PF00781">
    <property type="entry name" value="DAGK_cat"/>
    <property type="match status" value="1"/>
</dbReference>
<evidence type="ECO:0000256" key="10">
    <source>
        <dbReference type="ARBA" id="ARBA00023264"/>
    </source>
</evidence>
<dbReference type="PROSITE" id="PS50146">
    <property type="entry name" value="DAGK"/>
    <property type="match status" value="1"/>
</dbReference>
<dbReference type="PANTHER" id="PTHR12358">
    <property type="entry name" value="SPHINGOSINE KINASE"/>
    <property type="match status" value="1"/>
</dbReference>
<evidence type="ECO:0000256" key="7">
    <source>
        <dbReference type="ARBA" id="ARBA00022840"/>
    </source>
</evidence>
<comment type="caution">
    <text evidence="12">The sequence shown here is derived from an EMBL/GenBank/DDBJ whole genome shotgun (WGS) entry which is preliminary data.</text>
</comment>
<evidence type="ECO:0000313" key="12">
    <source>
        <dbReference type="EMBL" id="MDE5412620.1"/>
    </source>
</evidence>
<evidence type="ECO:0000259" key="11">
    <source>
        <dbReference type="PROSITE" id="PS50146"/>
    </source>
</evidence>
<keyword evidence="4" id="KW-0808">Transferase</keyword>
<dbReference type="EMBL" id="JAOTPO010000002">
    <property type="protein sequence ID" value="MDE5412620.1"/>
    <property type="molecule type" value="Genomic_DNA"/>
</dbReference>
<sequence length="294" mass="32341">MYVFIVNPISGNGRGEIVWKSIEKILRNKKVNFKAHLTSDKAHAAEIVRSINPDSVTAVVVVGGDGTVHEVVNGLQHKKIPLGIIPAGTGNDYARSMSIPKNFEHALERILSGEKKKIDILHIGERICMTVIGIGFDGKVAQLANESKSKKILNSLGLGKFIYLIIVLKLLFKYKPTKVTVELDDVTYEYEKVWLIAVANLPYYGGGMYICPHAISDDGVFDVCIVNNVSKFKILQIFPKVFLGQHINHPAVTVLKGKNIKVISDIPVIIHGDGEIIGETPIEVTVKKDVLDIV</sequence>
<dbReference type="Pfam" id="PF19279">
    <property type="entry name" value="YegS_C"/>
    <property type="match status" value="1"/>
</dbReference>
<evidence type="ECO:0000256" key="4">
    <source>
        <dbReference type="ARBA" id="ARBA00022679"/>
    </source>
</evidence>
<keyword evidence="3" id="KW-0444">Lipid biosynthesis</keyword>
<protein>
    <submittedName>
        <fullName evidence="12">Diacylglycerol kinase family lipid kinase</fullName>
    </submittedName>
</protein>
<evidence type="ECO:0000256" key="1">
    <source>
        <dbReference type="ARBA" id="ARBA00001946"/>
    </source>
</evidence>
<evidence type="ECO:0000256" key="5">
    <source>
        <dbReference type="ARBA" id="ARBA00022741"/>
    </source>
</evidence>
<dbReference type="SUPFAM" id="SSF111331">
    <property type="entry name" value="NAD kinase/diacylglycerol kinase-like"/>
    <property type="match status" value="1"/>
</dbReference>
<keyword evidence="5" id="KW-0547">Nucleotide-binding</keyword>
<keyword evidence="13" id="KW-1185">Reference proteome</keyword>
<evidence type="ECO:0000313" key="13">
    <source>
        <dbReference type="Proteomes" id="UP001148125"/>
    </source>
</evidence>
<dbReference type="InterPro" id="IPR005218">
    <property type="entry name" value="Diacylglycerol/lipid_kinase"/>
</dbReference>
<dbReference type="PANTHER" id="PTHR12358:SF54">
    <property type="entry name" value="SPHINGOSINE KINASE RELATED PROTEIN"/>
    <property type="match status" value="1"/>
</dbReference>
<evidence type="ECO:0000256" key="8">
    <source>
        <dbReference type="ARBA" id="ARBA00023098"/>
    </source>
</evidence>
<reference evidence="12" key="1">
    <citation type="submission" date="2024-05" db="EMBL/GenBank/DDBJ databases">
        <title>Alkalihalobacillus sp. strain MEB203 novel alkaliphilic bacterium from Lonar Lake, India.</title>
        <authorList>
            <person name="Joshi A."/>
            <person name="Thite S."/>
            <person name="Mengade P."/>
        </authorList>
    </citation>
    <scope>NUCLEOTIDE SEQUENCE</scope>
    <source>
        <strain evidence="12">MEB 203</strain>
    </source>
</reference>
<evidence type="ECO:0000256" key="3">
    <source>
        <dbReference type="ARBA" id="ARBA00022516"/>
    </source>
</evidence>
<accession>A0ABT5VBH0</accession>
<proteinExistence type="inferred from homology"/>
<dbReference type="InterPro" id="IPR045540">
    <property type="entry name" value="YegS/DAGK_C"/>
</dbReference>
<dbReference type="Gene3D" id="2.60.200.40">
    <property type="match status" value="1"/>
</dbReference>
<dbReference type="GO" id="GO:0016301">
    <property type="term" value="F:kinase activity"/>
    <property type="evidence" value="ECO:0007669"/>
    <property type="project" value="UniProtKB-KW"/>
</dbReference>
<name>A0ABT5VBH0_9BACI</name>
<keyword evidence="7" id="KW-0067">ATP-binding</keyword>